<name>A0A245ZJ71_9SPHN</name>
<dbReference type="Gene3D" id="3.30.1540.10">
    <property type="entry name" value="formyl-coa transferase, domain 3"/>
    <property type="match status" value="2"/>
</dbReference>
<dbReference type="InterPro" id="IPR044855">
    <property type="entry name" value="CoA-Trfase_III_dom3_sf"/>
</dbReference>
<dbReference type="InterPro" id="IPR050509">
    <property type="entry name" value="CoA-transferase_III"/>
</dbReference>
<dbReference type="Proteomes" id="UP000197783">
    <property type="component" value="Unassembled WGS sequence"/>
</dbReference>
<dbReference type="OrthoDB" id="5720311at2"/>
<dbReference type="RefSeq" id="WP_088333896.1">
    <property type="nucleotide sequence ID" value="NZ_NBBJ01000003.1"/>
</dbReference>
<proteinExistence type="predicted"/>
<keyword evidence="1 2" id="KW-0808">Transferase</keyword>
<sequence length="758" mass="79303">MTDLPLSGVRVIDAVPGRLGAVGRLLGELGAEVIRIEPSGGGADRLAGATVEGVSLSFVAANLGKKAVAIDLPSDQERLLALAREADIFLEAGLEGLDHAALRAAAPALIHVSISDFGQTGPWRDWQASDAVLHALTGGLSRSGLPGRPPLLPPGQLALETAGPQIAVAALGAFIRRLRTGESDRVNISLLEAGMQALDPGFGLSGSAQSGVPLWQMPRSRTDERHRYPILPCADGFVRLCILAPRQWRAMHAWMGEPAEFAGPDWDRLITRLTSPELLPAITRFFADKGRAEIEEEAARRGVPAAAVLNAGEAVRTPQMAARHAFVPVEIAAGCSLPFPNGTIEIDGARAGVRGPAPGLKGDAQFGGERPSFQAPARADYPLAGVRVLDMGVIVVGGETGRLFADLGADVVKVENGAFPDGQRQSLNDAPVSLTFAAGHRNKRGLSIDLRSGRGKALFLDLVREADVLLSNFKPGTLASLGFDQETLFAANPCLVTVDSSAFGPTGPWSRRLGYGPLVRASAGLSRQWVYPDEPDGFCDTVTVYPDHVAARIGAAGALALLIRRMRTGEGGAASVSQAEVMLGHMAADIARRAAEAAGMAVDGGEAIENWLLPCAGDDEWCVVTVRDDADRAAIAAVTGGSDRAGAERWAQAIAPDAAAAALQAAGVPAGMMVRVVELPDSPGYRALGTFRAATHPLVPSAFQVEGPIAHFERVPAPDQRPAPRIGENSAEVLRDWLGLSDDAIAPLLADKIIEQAA</sequence>
<dbReference type="InterPro" id="IPR023606">
    <property type="entry name" value="CoA-Trfase_III_dom_1_sf"/>
</dbReference>
<evidence type="ECO:0000313" key="3">
    <source>
        <dbReference type="Proteomes" id="UP000197783"/>
    </source>
</evidence>
<accession>A0A245ZJ71</accession>
<dbReference type="PANTHER" id="PTHR48228:SF6">
    <property type="entry name" value="L-CARNITINE COA-TRANSFERASE"/>
    <property type="match status" value="1"/>
</dbReference>
<dbReference type="PANTHER" id="PTHR48228">
    <property type="entry name" value="SUCCINYL-COA--D-CITRAMALATE COA-TRANSFERASE"/>
    <property type="match status" value="1"/>
</dbReference>
<comment type="caution">
    <text evidence="2">The sequence shown here is derived from an EMBL/GenBank/DDBJ whole genome shotgun (WGS) entry which is preliminary data.</text>
</comment>
<evidence type="ECO:0000256" key="1">
    <source>
        <dbReference type="ARBA" id="ARBA00022679"/>
    </source>
</evidence>
<organism evidence="2 3">
    <name type="scientific">Sphingomonas mucosissima</name>
    <dbReference type="NCBI Taxonomy" id="370959"/>
    <lineage>
        <taxon>Bacteria</taxon>
        <taxon>Pseudomonadati</taxon>
        <taxon>Pseudomonadota</taxon>
        <taxon>Alphaproteobacteria</taxon>
        <taxon>Sphingomonadales</taxon>
        <taxon>Sphingomonadaceae</taxon>
        <taxon>Sphingomonas</taxon>
    </lineage>
</organism>
<dbReference type="InterPro" id="IPR003673">
    <property type="entry name" value="CoA-Trfase_fam_III"/>
</dbReference>
<dbReference type="EMBL" id="NBBJ01000003">
    <property type="protein sequence ID" value="OWK29790.1"/>
    <property type="molecule type" value="Genomic_DNA"/>
</dbReference>
<evidence type="ECO:0000313" key="2">
    <source>
        <dbReference type="EMBL" id="OWK29790.1"/>
    </source>
</evidence>
<dbReference type="Pfam" id="PF02515">
    <property type="entry name" value="CoA_transf_3"/>
    <property type="match status" value="2"/>
</dbReference>
<dbReference type="GO" id="GO:0033877">
    <property type="term" value="F:succinyl-CoA:(R)-benzylsuccinate CoA-transferase activity"/>
    <property type="evidence" value="ECO:0007669"/>
    <property type="project" value="UniProtKB-EC"/>
</dbReference>
<dbReference type="AlphaFoldDB" id="A0A245ZJ71"/>
<gene>
    <name evidence="2" type="primary">bbsF_2</name>
    <name evidence="2" type="ORF">SPMU_22110</name>
</gene>
<reference evidence="2 3" key="1">
    <citation type="submission" date="2017-03" db="EMBL/GenBank/DDBJ databases">
        <title>Genome sequence of Sphingomonas mucosissima DSM 17494.</title>
        <authorList>
            <person name="Poehlein A."/>
            <person name="Wuebbeler J.H."/>
            <person name="Steinbuechel A."/>
            <person name="Daniel R."/>
        </authorList>
    </citation>
    <scope>NUCLEOTIDE SEQUENCE [LARGE SCALE GENOMIC DNA]</scope>
    <source>
        <strain evidence="2 3">DSM 17494</strain>
    </source>
</reference>
<dbReference type="SUPFAM" id="SSF89796">
    <property type="entry name" value="CoA-transferase family III (CaiB/BaiF)"/>
    <property type="match status" value="2"/>
</dbReference>
<keyword evidence="3" id="KW-1185">Reference proteome</keyword>
<dbReference type="Gene3D" id="3.40.50.10540">
    <property type="entry name" value="Crotonobetainyl-coa:carnitine coa-transferase, domain 1"/>
    <property type="match status" value="2"/>
</dbReference>
<protein>
    <submittedName>
        <fullName evidence="2">Succinyl-CoA:(R)-benzylsuccinate CoA-transferase subunit BbsF</fullName>
        <ecNumber evidence="2">2.8.3.15</ecNumber>
    </submittedName>
</protein>
<dbReference type="EC" id="2.8.3.15" evidence="2"/>